<dbReference type="HOGENOM" id="CLU_163364_0_0_6"/>
<dbReference type="GeneID" id="95418322"/>
<dbReference type="OrthoDB" id="6493336at2"/>
<sequence length="89" mass="9986">MLNYFFFQKGKQIVVLESSDVGKASQLIEHGYEKQFEEISATNEKNALARFADIRRNNQIDHDDFMAGAGSMPLIDGLTAIATYLVSKK</sequence>
<keyword evidence="4" id="KW-1185">Reference proteome</keyword>
<reference evidence="3" key="1">
    <citation type="submission" date="2011-01" db="EMBL/GenBank/DDBJ databases">
        <title>Complete sequence of chromosome of Rahnella sp. Y9602.</title>
        <authorList>
            <consortium name="US DOE Joint Genome Institute"/>
            <person name="Lucas S."/>
            <person name="Copeland A."/>
            <person name="Lapidus A."/>
            <person name="Cheng J.-F."/>
            <person name="Goodwin L."/>
            <person name="Pitluck S."/>
            <person name="Lu M."/>
            <person name="Detter J.C."/>
            <person name="Han C."/>
            <person name="Tapia R."/>
            <person name="Land M."/>
            <person name="Hauser L."/>
            <person name="Kyrpides N."/>
            <person name="Ivanova N."/>
            <person name="Ovchinnikova G."/>
            <person name="Pagani I."/>
            <person name="Sobecky P.A."/>
            <person name="Martinez R.J."/>
            <person name="Woyke T."/>
        </authorList>
    </citation>
    <scope>NUCLEOTIDE SEQUENCE [LARGE SCALE GENOMIC DNA]</scope>
    <source>
        <strain evidence="3">Y9602</strain>
    </source>
</reference>
<evidence type="ECO:0000313" key="3">
    <source>
        <dbReference type="Proteomes" id="UP000007257"/>
    </source>
</evidence>
<reference evidence="2 4" key="3">
    <citation type="submission" date="2024-09" db="EMBL/GenBank/DDBJ databases">
        <title>Genomes of Rahnella.</title>
        <authorList>
            <person name="Mnguni F.C."/>
            <person name="Shin G.Y."/>
            <person name="Coutinho T."/>
        </authorList>
    </citation>
    <scope>NUCLEOTIDE SEQUENCE [LARGE SCALE GENOMIC DNA]</scope>
    <source>
        <strain evidence="2 4">20WA0057</strain>
    </source>
</reference>
<dbReference type="Proteomes" id="UP001598201">
    <property type="component" value="Unassembled WGS sequence"/>
</dbReference>
<gene>
    <name evidence="1" type="ordered locus">Rahaq_0978</name>
    <name evidence="2" type="ORF">ACFPK4_15640</name>
</gene>
<name>A0A0H3FC59_RAHSY</name>
<evidence type="ECO:0000313" key="2">
    <source>
        <dbReference type="EMBL" id="MFD3224973.1"/>
    </source>
</evidence>
<protein>
    <submittedName>
        <fullName evidence="1">Uncharacterized protein</fullName>
    </submittedName>
</protein>
<dbReference type="eggNOG" id="ENOG50336I6">
    <property type="taxonomic scope" value="Bacteria"/>
</dbReference>
<dbReference type="RefSeq" id="WP_013574307.1">
    <property type="nucleotide sequence ID" value="NC_015061.1"/>
</dbReference>
<reference evidence="1 3" key="2">
    <citation type="journal article" date="2012" name="J. Bacteriol.">
        <title>Complete Genome Sequence of Rahnella sp. Strain Y9602, a Gammaproteobacterium Isolate from Metal- and Radionuclide-Contaminated Soil.</title>
        <authorList>
            <person name="Martinez R.J."/>
            <person name="Bruce D."/>
            <person name="Detter C."/>
            <person name="Goodwin L.A."/>
            <person name="Han J."/>
            <person name="Han C.S."/>
            <person name="Held B."/>
            <person name="Land M.L."/>
            <person name="Mikhailova N."/>
            <person name="Nolan M."/>
            <person name="Pennacchio L."/>
            <person name="Pitluck S."/>
            <person name="Tapia R."/>
            <person name="Woyke T."/>
            <person name="Sobecky P.A."/>
        </authorList>
    </citation>
    <scope>NUCLEOTIDE SEQUENCE [LARGE SCALE GENOMIC DNA]</scope>
    <source>
        <strain evidence="1 3">Y9602</strain>
    </source>
</reference>
<evidence type="ECO:0000313" key="1">
    <source>
        <dbReference type="EMBL" id="ADW72602.1"/>
    </source>
</evidence>
<dbReference type="Proteomes" id="UP000007257">
    <property type="component" value="Chromosome"/>
</dbReference>
<evidence type="ECO:0000313" key="4">
    <source>
        <dbReference type="Proteomes" id="UP001598201"/>
    </source>
</evidence>
<organism evidence="1 3">
    <name type="scientific">Rahnella sp. (strain Y9602)</name>
    <dbReference type="NCBI Taxonomy" id="2703885"/>
    <lineage>
        <taxon>Bacteria</taxon>
        <taxon>Pseudomonadati</taxon>
        <taxon>Pseudomonadota</taxon>
        <taxon>Gammaproteobacteria</taxon>
        <taxon>Enterobacterales</taxon>
        <taxon>Yersiniaceae</taxon>
        <taxon>Rahnella</taxon>
    </lineage>
</organism>
<dbReference type="AlphaFoldDB" id="A0A0H3FC59"/>
<dbReference type="EMBL" id="CP002505">
    <property type="protein sequence ID" value="ADW72602.1"/>
    <property type="molecule type" value="Genomic_DNA"/>
</dbReference>
<dbReference type="KEGG" id="rah:Rahaq_0978"/>
<proteinExistence type="predicted"/>
<dbReference type="EMBL" id="JBHUCJ010000039">
    <property type="protein sequence ID" value="MFD3224973.1"/>
    <property type="molecule type" value="Genomic_DNA"/>
</dbReference>
<accession>A0A0H3FC59</accession>